<name>A0ABU1Q9C4_9BACL</name>
<sequence>MAKHKVTLPWDLEKDNIRLFIKSIVIAHCVKMPVDVEVFTPSTIHVFTISD</sequence>
<accession>A0ABU1Q9C4</accession>
<evidence type="ECO:0000313" key="1">
    <source>
        <dbReference type="EMBL" id="MDR6776222.1"/>
    </source>
</evidence>
<reference evidence="1 2" key="1">
    <citation type="submission" date="2023-07" db="EMBL/GenBank/DDBJ databases">
        <title>Sorghum-associated microbial communities from plants grown in Nebraska, USA.</title>
        <authorList>
            <person name="Schachtman D."/>
        </authorList>
    </citation>
    <scope>NUCLEOTIDE SEQUENCE [LARGE SCALE GENOMIC DNA]</scope>
    <source>
        <strain evidence="1 2">BE143</strain>
    </source>
</reference>
<comment type="caution">
    <text evidence="1">The sequence shown here is derived from an EMBL/GenBank/DDBJ whole genome shotgun (WGS) entry which is preliminary data.</text>
</comment>
<gene>
    <name evidence="1" type="ORF">J2W98_000469</name>
</gene>
<proteinExistence type="predicted"/>
<organism evidence="1 2">
    <name type="scientific">Paenibacillus peoriae</name>
    <dbReference type="NCBI Taxonomy" id="59893"/>
    <lineage>
        <taxon>Bacteria</taxon>
        <taxon>Bacillati</taxon>
        <taxon>Bacillota</taxon>
        <taxon>Bacilli</taxon>
        <taxon>Bacillales</taxon>
        <taxon>Paenibacillaceae</taxon>
        <taxon>Paenibacillus</taxon>
    </lineage>
</organism>
<dbReference type="EMBL" id="JAVDUG010000001">
    <property type="protein sequence ID" value="MDR6776222.1"/>
    <property type="molecule type" value="Genomic_DNA"/>
</dbReference>
<protein>
    <submittedName>
        <fullName evidence="1">Uncharacterized protein</fullName>
    </submittedName>
</protein>
<keyword evidence="2" id="KW-1185">Reference proteome</keyword>
<dbReference type="Proteomes" id="UP001266807">
    <property type="component" value="Unassembled WGS sequence"/>
</dbReference>
<evidence type="ECO:0000313" key="2">
    <source>
        <dbReference type="Proteomes" id="UP001266807"/>
    </source>
</evidence>